<evidence type="ECO:0000313" key="5">
    <source>
        <dbReference type="Proteomes" id="UP000078046"/>
    </source>
</evidence>
<name>A0A177B4P4_9BILA</name>
<comment type="caution">
    <text evidence="4">The sequence shown here is derived from an EMBL/GenBank/DDBJ whole genome shotgun (WGS) entry which is preliminary data.</text>
</comment>
<dbReference type="Gene3D" id="3.30.70.980">
    <property type="match status" value="2"/>
</dbReference>
<dbReference type="OrthoDB" id="2017544at2759"/>
<proteinExistence type="inferred from homology"/>
<keyword evidence="5" id="KW-1185">Reference proteome</keyword>
<evidence type="ECO:0000259" key="2">
    <source>
        <dbReference type="Pfam" id="PF01709"/>
    </source>
</evidence>
<organism evidence="4 5">
    <name type="scientific">Intoshia linei</name>
    <dbReference type="NCBI Taxonomy" id="1819745"/>
    <lineage>
        <taxon>Eukaryota</taxon>
        <taxon>Metazoa</taxon>
        <taxon>Spiralia</taxon>
        <taxon>Lophotrochozoa</taxon>
        <taxon>Mesozoa</taxon>
        <taxon>Orthonectida</taxon>
        <taxon>Rhopaluridae</taxon>
        <taxon>Intoshia</taxon>
    </lineage>
</organism>
<sequence length="260" mass="29669">MLRLGYRFRIFRSFQTCAHLNAGHNKWSNIKHTKASKDAARSIVISKFCMRLKKCLIKGDNPETNLDLAKLLIDGKKLQVPANTIKNLFLLRQKRLDSSQVEYIDVMGPENTFLIVESFTNNKRRTIMHIRKIIKSAGGRIADEGGLAFHFELKGTVSVDKIDCDLNLEQLTDVAIEVNAENVEENEYTYEFICQPNDVNSVKEKLEKTLTLTDLSFKSIHTAKNKITLQPDKLDVFNFVIESLMENEDIVNVVHNVKGL</sequence>
<accession>A0A177B4P4</accession>
<dbReference type="Proteomes" id="UP000078046">
    <property type="component" value="Unassembled WGS sequence"/>
</dbReference>
<gene>
    <name evidence="4" type="ORF">A3Q56_02931</name>
</gene>
<dbReference type="InterPro" id="IPR049083">
    <property type="entry name" value="TACO1_YebC_N"/>
</dbReference>
<dbReference type="EMBL" id="LWCA01000310">
    <property type="protein sequence ID" value="OAF69267.1"/>
    <property type="molecule type" value="Genomic_DNA"/>
</dbReference>
<protein>
    <submittedName>
        <fullName evidence="4">Coiled-coil domain-containing protein 44</fullName>
    </submittedName>
</protein>
<evidence type="ECO:0000313" key="4">
    <source>
        <dbReference type="EMBL" id="OAF69267.1"/>
    </source>
</evidence>
<feature type="domain" description="TACO1/YebC-like second and third" evidence="2">
    <location>
        <begin position="104"/>
        <end position="257"/>
    </location>
</feature>
<dbReference type="InterPro" id="IPR026564">
    <property type="entry name" value="Transcrip_reg_TACO1-like_dom3"/>
</dbReference>
<dbReference type="GO" id="GO:0005739">
    <property type="term" value="C:mitochondrion"/>
    <property type="evidence" value="ECO:0007669"/>
    <property type="project" value="TreeGrafter"/>
</dbReference>
<dbReference type="SUPFAM" id="SSF75625">
    <property type="entry name" value="YebC-like"/>
    <property type="match status" value="1"/>
</dbReference>
<dbReference type="PANTHER" id="PTHR12532">
    <property type="entry name" value="TRANSLATIONAL ACTIVATOR OF CYTOCHROME C OXIDASE 1"/>
    <property type="match status" value="1"/>
</dbReference>
<dbReference type="InterPro" id="IPR048300">
    <property type="entry name" value="TACO1_YebC-like_2nd/3rd_dom"/>
</dbReference>
<reference evidence="4 5" key="1">
    <citation type="submission" date="2016-04" db="EMBL/GenBank/DDBJ databases">
        <title>The genome of Intoshia linei affirms orthonectids as highly simplified spiralians.</title>
        <authorList>
            <person name="Mikhailov K.V."/>
            <person name="Slusarev G.S."/>
            <person name="Nikitin M.A."/>
            <person name="Logacheva M.D."/>
            <person name="Penin A."/>
            <person name="Aleoshin V."/>
            <person name="Panchin Y.V."/>
        </authorList>
    </citation>
    <scope>NUCLEOTIDE SEQUENCE [LARGE SCALE GENOMIC DNA]</scope>
    <source>
        <strain evidence="4">Intl2013</strain>
        <tissue evidence="4">Whole animal</tissue>
    </source>
</reference>
<feature type="domain" description="TACO1/YebC-like N-terminal" evidence="3">
    <location>
        <begin position="25"/>
        <end position="87"/>
    </location>
</feature>
<dbReference type="Gene3D" id="1.10.10.200">
    <property type="match status" value="1"/>
</dbReference>
<evidence type="ECO:0000259" key="3">
    <source>
        <dbReference type="Pfam" id="PF20772"/>
    </source>
</evidence>
<dbReference type="AlphaFoldDB" id="A0A177B4P4"/>
<dbReference type="PANTHER" id="PTHR12532:SF0">
    <property type="entry name" value="TRANSLATIONAL ACTIVATOR OF CYTOCHROME C OXIDASE 1"/>
    <property type="match status" value="1"/>
</dbReference>
<dbReference type="InterPro" id="IPR029072">
    <property type="entry name" value="YebC-like"/>
</dbReference>
<evidence type="ECO:0000256" key="1">
    <source>
        <dbReference type="ARBA" id="ARBA00008724"/>
    </source>
</evidence>
<comment type="similarity">
    <text evidence="1">Belongs to the TACO1 family.</text>
</comment>
<dbReference type="Pfam" id="PF01709">
    <property type="entry name" value="Transcrip_reg"/>
    <property type="match status" value="1"/>
</dbReference>
<dbReference type="Pfam" id="PF20772">
    <property type="entry name" value="TACO1_YebC_N"/>
    <property type="match status" value="1"/>
</dbReference>
<dbReference type="InterPro" id="IPR002876">
    <property type="entry name" value="Transcrip_reg_TACO1-like"/>
</dbReference>
<dbReference type="InterPro" id="IPR017856">
    <property type="entry name" value="Integrase-like_N"/>
</dbReference>